<comment type="caution">
    <text evidence="4">The sequence shown here is derived from an EMBL/GenBank/DDBJ whole genome shotgun (WGS) entry which is preliminary data.</text>
</comment>
<evidence type="ECO:0000313" key="5">
    <source>
        <dbReference type="Proteomes" id="UP000673975"/>
    </source>
</evidence>
<feature type="domain" description="Peptidoglycan beta-N-acetylmuramidase NamZ C-terminal" evidence="3">
    <location>
        <begin position="272"/>
        <end position="453"/>
    </location>
</feature>
<gene>
    <name evidence="4" type="ORF">NATSA_13885</name>
</gene>
<evidence type="ECO:0000259" key="2">
    <source>
        <dbReference type="Pfam" id="PF07075"/>
    </source>
</evidence>
<dbReference type="Gene3D" id="3.90.1150.140">
    <property type="match status" value="1"/>
</dbReference>
<dbReference type="Pfam" id="PF20732">
    <property type="entry name" value="NamZ_C"/>
    <property type="match status" value="1"/>
</dbReference>
<dbReference type="InterPro" id="IPR008302">
    <property type="entry name" value="NamZ"/>
</dbReference>
<dbReference type="InterPro" id="IPR048503">
    <property type="entry name" value="NamZ_C"/>
</dbReference>
<dbReference type="InterPro" id="IPR048502">
    <property type="entry name" value="NamZ_N"/>
</dbReference>
<reference evidence="4" key="1">
    <citation type="submission" date="2021-02" db="EMBL/GenBank/DDBJ databases">
        <title>Natronogracilivirga saccharolytica gen. nov. sp. nov. a new anaerobic, haloalkiliphilic carbohydrate-fermenting bacterium from soda lake and proposing of Cyclonatronumiaceae fam. nov. in the phylum Balneolaeota.</title>
        <authorList>
            <person name="Zhilina T.N."/>
            <person name="Sorokin D.Y."/>
            <person name="Zavarzina D.G."/>
            <person name="Toshchakov S.V."/>
            <person name="Kublanov I.V."/>
        </authorList>
    </citation>
    <scope>NUCLEOTIDE SEQUENCE</scope>
    <source>
        <strain evidence="4">Z-1702</strain>
    </source>
</reference>
<dbReference type="Pfam" id="PF07075">
    <property type="entry name" value="NamZ_N"/>
    <property type="match status" value="1"/>
</dbReference>
<evidence type="ECO:0000313" key="4">
    <source>
        <dbReference type="EMBL" id="MBP3193763.1"/>
    </source>
</evidence>
<dbReference type="PANTHER" id="PTHR42915">
    <property type="entry name" value="HYPOTHETICAL 460 KDA PROTEIN IN FEUA-SIGW INTERGENIC REGION [PRECURSOR]"/>
    <property type="match status" value="1"/>
</dbReference>
<name>A0A8J7SB04_9BACT</name>
<dbReference type="GO" id="GO:0033922">
    <property type="term" value="F:peptidoglycan beta-N-acetylmuramidase activity"/>
    <property type="evidence" value="ECO:0007669"/>
    <property type="project" value="InterPro"/>
</dbReference>
<organism evidence="4 5">
    <name type="scientific">Natronogracilivirga saccharolytica</name>
    <dbReference type="NCBI Taxonomy" id="2812953"/>
    <lineage>
        <taxon>Bacteria</taxon>
        <taxon>Pseudomonadati</taxon>
        <taxon>Balneolota</taxon>
        <taxon>Balneolia</taxon>
        <taxon>Balneolales</taxon>
        <taxon>Cyclonatronaceae</taxon>
        <taxon>Natronogracilivirga</taxon>
    </lineage>
</organism>
<dbReference type="PANTHER" id="PTHR42915:SF1">
    <property type="entry name" value="PEPTIDOGLYCAN BETA-N-ACETYLMURAMIDASE NAMZ"/>
    <property type="match status" value="1"/>
</dbReference>
<dbReference type="Proteomes" id="UP000673975">
    <property type="component" value="Unassembled WGS sequence"/>
</dbReference>
<sequence>MQGHFTIGMIMAVTLALFSACTTEDPDANRHHTGSEDQQTGAVAVGAERLLNDYFDLIENQRLGIITNHSAVVGEQHIVDLLHEKDDVEVTALFGPEHGIRGTADAGEPVDDDIDEETGIPVYSLYGETRRPTPEMLEDVDVLVFDIQDVGTRFYTYPATMGRAMRSAVEAGIPYLVLDRPNPIGGTRIEGHIRKDEFTSGIGLYPTPVTHGMTVGELALMIHDQGWHDDIEDLDLHVIELNGWNRDMLWDDTGLEWIPPSPNIPDFETAVIYPGTCLFEGTPASEGRGTYEPFLKVGSPHVDAEKVADELNRRSQSPESGTGYDNEEPDRHRESYLSGLNFHPVTFTPESIPGMSREPKLEGEDVHGVRIEVTGYDAVWPVAAGIHILQVFYDLLPEEHKEEFFHPRGMPVRAGNEFVQEMIREGVPADEIIESWNEDVAEFSEMRRPYLLYD</sequence>
<accession>A0A8J7SB04</accession>
<keyword evidence="5" id="KW-1185">Reference proteome</keyword>
<evidence type="ECO:0000256" key="1">
    <source>
        <dbReference type="SAM" id="MobiDB-lite"/>
    </source>
</evidence>
<evidence type="ECO:0000259" key="3">
    <source>
        <dbReference type="Pfam" id="PF20732"/>
    </source>
</evidence>
<feature type="region of interest" description="Disordered" evidence="1">
    <location>
        <begin position="309"/>
        <end position="332"/>
    </location>
</feature>
<dbReference type="AlphaFoldDB" id="A0A8J7SB04"/>
<dbReference type="PIRSF" id="PIRSF016719">
    <property type="entry name" value="UCP016719"/>
    <property type="match status" value="1"/>
</dbReference>
<dbReference type="RefSeq" id="WP_210513215.1">
    <property type="nucleotide sequence ID" value="NZ_JAFIDN010000013.1"/>
</dbReference>
<feature type="domain" description="Peptidoglycan beta-N-acetylmuramidase NamZ N-terminal" evidence="2">
    <location>
        <begin position="64"/>
        <end position="267"/>
    </location>
</feature>
<protein>
    <submittedName>
        <fullName evidence="4">DUF1343 domain-containing protein</fullName>
    </submittedName>
</protein>
<dbReference type="Gene3D" id="3.40.50.12170">
    <property type="entry name" value="Uncharacterised protein PF07075, DUF1343"/>
    <property type="match status" value="1"/>
</dbReference>
<dbReference type="EMBL" id="JAFIDN010000013">
    <property type="protein sequence ID" value="MBP3193763.1"/>
    <property type="molecule type" value="Genomic_DNA"/>
</dbReference>
<proteinExistence type="predicted"/>